<protein>
    <submittedName>
        <fullName evidence="2">Glycosyl transferase</fullName>
    </submittedName>
</protein>
<feature type="transmembrane region" description="Helical" evidence="1">
    <location>
        <begin position="97"/>
        <end position="116"/>
    </location>
</feature>
<dbReference type="InterPro" id="IPR007554">
    <property type="entry name" value="Glycerophosphate_synth"/>
</dbReference>
<dbReference type="EMBL" id="BSUK01000001">
    <property type="protein sequence ID" value="GMA25112.1"/>
    <property type="molecule type" value="Genomic_DNA"/>
</dbReference>
<dbReference type="RefSeq" id="WP_284293757.1">
    <property type="nucleotide sequence ID" value="NZ_BSUK01000001.1"/>
</dbReference>
<sequence length="566" mass="60577">MNTGRLRVALAFAQQLGATGLVLNLLASAALVCSVAGAPTAPVVVLWCLTAVALVLLEWTRRGQVLRGRQGLGDFVVARLAAAASALVMSSRTGVESVLVVATSLVVAVVLCEPVLRRLAGRGNPIAANLPGAATTPDPMFGYGFTFLADTVAVVALCVTAAAGLSAVVPLVLSVAAALLLVVATGDALRRFVARRRTEHRLPDVLAAHAPTFALHWQAAAGTAYQVGMWLPYLERLGKPFVVVVRTGVNLREAAALTQAPVVLRSSPEDLDDAIVPSLKTVFYVNNAPRNSHMVRYPELTHIQLNHGDSDKAPSFNPVFRMFDKDFVAGQAAIDRFAANGVHVSPDLFTIVGRPQVEDVEIAKSPIADVERPTVLYAPTWAGFNVDSAYSSLGVGVELVRALVARGCDVAFRPHPYARRTPQFRNACARIIELLDAENTAGRGRHMFGTEAEQTMSVTDCFNRSDAMVSDVSSVVADFLYSEKPLAMVAVSADVDRFPDEFPLAKASYVIDAHAGTLRGLDGVLDAMLGADPMRDERRSLKTYYLGDIPAEGYAQRFLDEARAYV</sequence>
<keyword evidence="1" id="KW-0472">Membrane</keyword>
<gene>
    <name evidence="2" type="ORF">GCM10025864_28710</name>
</gene>
<keyword evidence="1" id="KW-1133">Transmembrane helix</keyword>
<proteinExistence type="predicted"/>
<accession>A0ABQ6I4G7</accession>
<keyword evidence="1" id="KW-0812">Transmembrane</keyword>
<keyword evidence="3" id="KW-1185">Reference proteome</keyword>
<evidence type="ECO:0000313" key="2">
    <source>
        <dbReference type="EMBL" id="GMA25112.1"/>
    </source>
</evidence>
<feature type="transmembrane region" description="Helical" evidence="1">
    <location>
        <begin position="168"/>
        <end position="189"/>
    </location>
</feature>
<evidence type="ECO:0000313" key="3">
    <source>
        <dbReference type="Proteomes" id="UP001157091"/>
    </source>
</evidence>
<keyword evidence="2" id="KW-0808">Transferase</keyword>
<dbReference type="Proteomes" id="UP001157091">
    <property type="component" value="Unassembled WGS sequence"/>
</dbReference>
<name>A0ABQ6I4G7_9MICO</name>
<comment type="caution">
    <text evidence="2">The sequence shown here is derived from an EMBL/GenBank/DDBJ whole genome shotgun (WGS) entry which is preliminary data.</text>
</comment>
<dbReference type="Pfam" id="PF04464">
    <property type="entry name" value="Glyphos_transf"/>
    <property type="match status" value="1"/>
</dbReference>
<organism evidence="2 3">
    <name type="scientific">Luteimicrobium album</name>
    <dbReference type="NCBI Taxonomy" id="1054550"/>
    <lineage>
        <taxon>Bacteria</taxon>
        <taxon>Bacillati</taxon>
        <taxon>Actinomycetota</taxon>
        <taxon>Actinomycetes</taxon>
        <taxon>Micrococcales</taxon>
        <taxon>Luteimicrobium</taxon>
    </lineage>
</organism>
<feature type="transmembrane region" description="Helical" evidence="1">
    <location>
        <begin position="39"/>
        <end position="59"/>
    </location>
</feature>
<dbReference type="GO" id="GO:0016740">
    <property type="term" value="F:transferase activity"/>
    <property type="evidence" value="ECO:0007669"/>
    <property type="project" value="UniProtKB-KW"/>
</dbReference>
<feature type="transmembrane region" description="Helical" evidence="1">
    <location>
        <begin position="140"/>
        <end position="162"/>
    </location>
</feature>
<dbReference type="Gene3D" id="3.40.50.12580">
    <property type="match status" value="1"/>
</dbReference>
<evidence type="ECO:0000256" key="1">
    <source>
        <dbReference type="SAM" id="Phobius"/>
    </source>
</evidence>
<dbReference type="InterPro" id="IPR043148">
    <property type="entry name" value="TagF_C"/>
</dbReference>
<reference evidence="3" key="1">
    <citation type="journal article" date="2019" name="Int. J. Syst. Evol. Microbiol.">
        <title>The Global Catalogue of Microorganisms (GCM) 10K type strain sequencing project: providing services to taxonomists for standard genome sequencing and annotation.</title>
        <authorList>
            <consortium name="The Broad Institute Genomics Platform"/>
            <consortium name="The Broad Institute Genome Sequencing Center for Infectious Disease"/>
            <person name="Wu L."/>
            <person name="Ma J."/>
        </authorList>
    </citation>
    <scope>NUCLEOTIDE SEQUENCE [LARGE SCALE GENOMIC DNA]</scope>
    <source>
        <strain evidence="3">NBRC 106348</strain>
    </source>
</reference>